<dbReference type="AlphaFoldDB" id="A0A6I2RN54"/>
<protein>
    <recommendedName>
        <fullName evidence="1">YodL-like domain-containing protein</fullName>
    </recommendedName>
</protein>
<feature type="domain" description="YodL-like" evidence="1">
    <location>
        <begin position="103"/>
        <end position="198"/>
    </location>
</feature>
<dbReference type="Proteomes" id="UP000429811">
    <property type="component" value="Unassembled WGS sequence"/>
</dbReference>
<dbReference type="InterPro" id="IPR025923">
    <property type="entry name" value="YodL-like_dom"/>
</dbReference>
<proteinExistence type="predicted"/>
<dbReference type="EMBL" id="WKPO01000058">
    <property type="protein sequence ID" value="MSB51146.1"/>
    <property type="molecule type" value="Genomic_DNA"/>
</dbReference>
<evidence type="ECO:0000313" key="2">
    <source>
        <dbReference type="EMBL" id="MSB51146.1"/>
    </source>
</evidence>
<gene>
    <name evidence="2" type="ORF">GKE90_21080</name>
</gene>
<evidence type="ECO:0000313" key="3">
    <source>
        <dbReference type="Proteomes" id="UP000429811"/>
    </source>
</evidence>
<sequence>MSDREPVDIMGVFAFPNPDKDKRDIRFIDSAYRTLFTIKDGESIVITRFDGEKMVFPCKYIDDCHVCIGNSAYHICEFAEMQERNGNIYVPSAPKISGEIGTYEIYQIPATADVDYYFRSYEAAKGKLQSADYQRSYAGMYAKGNSLEDLWAKHNSDHRPFAHRMRSMSVSDIVVLTQGGKKTAYYADTFGFQDVPEFLAQQRVQKKHRERGEAR</sequence>
<organism evidence="2 3">
    <name type="scientific">Flavonifractor plautii</name>
    <name type="common">Fusobacterium plautii</name>
    <dbReference type="NCBI Taxonomy" id="292800"/>
    <lineage>
        <taxon>Bacteria</taxon>
        <taxon>Bacillati</taxon>
        <taxon>Bacillota</taxon>
        <taxon>Clostridia</taxon>
        <taxon>Eubacteriales</taxon>
        <taxon>Oscillospiraceae</taxon>
        <taxon>Flavonifractor</taxon>
    </lineage>
</organism>
<name>A0A6I2RN54_FLAPL</name>
<dbReference type="Pfam" id="PF14191">
    <property type="entry name" value="YodL"/>
    <property type="match status" value="1"/>
</dbReference>
<dbReference type="RefSeq" id="WP_154250988.1">
    <property type="nucleotide sequence ID" value="NZ_WKPO01000058.1"/>
</dbReference>
<comment type="caution">
    <text evidence="2">The sequence shown here is derived from an EMBL/GenBank/DDBJ whole genome shotgun (WGS) entry which is preliminary data.</text>
</comment>
<reference evidence="2 3" key="1">
    <citation type="journal article" date="2019" name="Nat. Med.">
        <title>A library of human gut bacterial isolates paired with longitudinal multiomics data enables mechanistic microbiome research.</title>
        <authorList>
            <person name="Poyet M."/>
            <person name="Groussin M."/>
            <person name="Gibbons S.M."/>
            <person name="Avila-Pacheco J."/>
            <person name="Jiang X."/>
            <person name="Kearney S.M."/>
            <person name="Perrotta A.R."/>
            <person name="Berdy B."/>
            <person name="Zhao S."/>
            <person name="Lieberman T.D."/>
            <person name="Swanson P.K."/>
            <person name="Smith M."/>
            <person name="Roesemann S."/>
            <person name="Alexander J.E."/>
            <person name="Rich S.A."/>
            <person name="Livny J."/>
            <person name="Vlamakis H."/>
            <person name="Clish C."/>
            <person name="Bullock K."/>
            <person name="Deik A."/>
            <person name="Scott J."/>
            <person name="Pierce K.A."/>
            <person name="Xavier R.J."/>
            <person name="Alm E.J."/>
        </authorList>
    </citation>
    <scope>NUCLEOTIDE SEQUENCE [LARGE SCALE GENOMIC DNA]</scope>
    <source>
        <strain evidence="2 3">BIOML-A5</strain>
    </source>
</reference>
<evidence type="ECO:0000259" key="1">
    <source>
        <dbReference type="Pfam" id="PF14191"/>
    </source>
</evidence>
<accession>A0A6I2RN54</accession>